<accession>A0A4V5UVI8</accession>
<dbReference type="Pfam" id="PF07584">
    <property type="entry name" value="BatA"/>
    <property type="match status" value="1"/>
</dbReference>
<dbReference type="RefSeq" id="WP_137259923.1">
    <property type="nucleotide sequence ID" value="NZ_SZQL01000001.1"/>
</dbReference>
<evidence type="ECO:0000256" key="3">
    <source>
        <dbReference type="ARBA" id="ARBA00022989"/>
    </source>
</evidence>
<evidence type="ECO:0000256" key="2">
    <source>
        <dbReference type="ARBA" id="ARBA00022692"/>
    </source>
</evidence>
<dbReference type="OrthoDB" id="6206554at2"/>
<dbReference type="PANTHER" id="PTHR22550">
    <property type="entry name" value="SPORE GERMINATION PROTEIN"/>
    <property type="match status" value="1"/>
</dbReference>
<organism evidence="7 8">
    <name type="scientific">Ilyomonas limi</name>
    <dbReference type="NCBI Taxonomy" id="2575867"/>
    <lineage>
        <taxon>Bacteria</taxon>
        <taxon>Pseudomonadati</taxon>
        <taxon>Bacteroidota</taxon>
        <taxon>Chitinophagia</taxon>
        <taxon>Chitinophagales</taxon>
        <taxon>Chitinophagaceae</taxon>
        <taxon>Ilyomonas</taxon>
    </lineage>
</organism>
<dbReference type="EMBL" id="SZQL01000001">
    <property type="protein sequence ID" value="TKK71683.1"/>
    <property type="molecule type" value="Genomic_DNA"/>
</dbReference>
<reference evidence="7 8" key="1">
    <citation type="submission" date="2019-05" db="EMBL/GenBank/DDBJ databases">
        <title>Panacibacter sp. strain 17mud1-8 Genome sequencing and assembly.</title>
        <authorList>
            <person name="Chhetri G."/>
        </authorList>
    </citation>
    <scope>NUCLEOTIDE SEQUENCE [LARGE SCALE GENOMIC DNA]</scope>
    <source>
        <strain evidence="7 8">17mud1-8</strain>
    </source>
</reference>
<feature type="transmembrane region" description="Helical" evidence="5">
    <location>
        <begin position="58"/>
        <end position="79"/>
    </location>
</feature>
<dbReference type="SUPFAM" id="SSF53300">
    <property type="entry name" value="vWA-like"/>
    <property type="match status" value="1"/>
</dbReference>
<dbReference type="Pfam" id="PF13519">
    <property type="entry name" value="VWA_2"/>
    <property type="match status" value="1"/>
</dbReference>
<feature type="transmembrane region" description="Helical" evidence="5">
    <location>
        <begin position="12"/>
        <end position="32"/>
    </location>
</feature>
<evidence type="ECO:0000313" key="8">
    <source>
        <dbReference type="Proteomes" id="UP000305848"/>
    </source>
</evidence>
<proteinExistence type="predicted"/>
<dbReference type="Proteomes" id="UP000305848">
    <property type="component" value="Unassembled WGS sequence"/>
</dbReference>
<feature type="transmembrane region" description="Helical" evidence="5">
    <location>
        <begin position="309"/>
        <end position="330"/>
    </location>
</feature>
<comment type="caution">
    <text evidence="7">The sequence shown here is derived from an EMBL/GenBank/DDBJ whole genome shotgun (WGS) entry which is preliminary data.</text>
</comment>
<evidence type="ECO:0000256" key="5">
    <source>
        <dbReference type="SAM" id="Phobius"/>
    </source>
</evidence>
<evidence type="ECO:0000256" key="4">
    <source>
        <dbReference type="ARBA" id="ARBA00023136"/>
    </source>
</evidence>
<feature type="domain" description="VWFA" evidence="6">
    <location>
        <begin position="96"/>
        <end position="289"/>
    </location>
</feature>
<protein>
    <submittedName>
        <fullName evidence="7">VWA domain-containing protein</fullName>
    </submittedName>
</protein>
<keyword evidence="4 5" id="KW-0472">Membrane</keyword>
<name>A0A4V5UVI8_9BACT</name>
<dbReference type="InterPro" id="IPR002035">
    <property type="entry name" value="VWF_A"/>
</dbReference>
<dbReference type="InterPro" id="IPR036465">
    <property type="entry name" value="vWFA_dom_sf"/>
</dbReference>
<keyword evidence="8" id="KW-1185">Reference proteome</keyword>
<dbReference type="InterPro" id="IPR024163">
    <property type="entry name" value="Aerotolerance_reg_N"/>
</dbReference>
<dbReference type="SMART" id="SM00327">
    <property type="entry name" value="VWA"/>
    <property type="match status" value="1"/>
</dbReference>
<keyword evidence="2 5" id="KW-0812">Transmembrane</keyword>
<dbReference type="AlphaFoldDB" id="A0A4V5UVI8"/>
<dbReference type="PANTHER" id="PTHR22550:SF5">
    <property type="entry name" value="LEUCINE ZIPPER PROTEIN 4"/>
    <property type="match status" value="1"/>
</dbReference>
<evidence type="ECO:0000313" key="7">
    <source>
        <dbReference type="EMBL" id="TKK71683.1"/>
    </source>
</evidence>
<evidence type="ECO:0000256" key="1">
    <source>
        <dbReference type="ARBA" id="ARBA00022475"/>
    </source>
</evidence>
<keyword evidence="1" id="KW-1003">Cell membrane</keyword>
<keyword evidence="3 5" id="KW-1133">Transmembrane helix</keyword>
<dbReference type="PROSITE" id="PS50234">
    <property type="entry name" value="VWFA"/>
    <property type="match status" value="1"/>
</dbReference>
<dbReference type="InterPro" id="IPR050768">
    <property type="entry name" value="UPF0353/GerABKA_families"/>
</dbReference>
<evidence type="ECO:0000259" key="6">
    <source>
        <dbReference type="PROSITE" id="PS50234"/>
    </source>
</evidence>
<sequence length="335" mass="37748">MLNHWFQNIEFAYPWVFTLLILIPALIYEYSLRHNRQQASMLVTTTHFVGNARSYKTLLLHVPFMLRCLALICLVVALARPQQRFTESETTGEGIDIILCFDISGSMTEKDFLPNRLEAAKDVAADFVQQRPGDRIGITIFSSISFTLCPITTDHNAVLTQINNIQSGYLNDEGTAIGSGLATSVDRLRNNKTKTKIIILLTDGVDFGGTIPPDIARDMAKQYGIKVYTIGIGSEREIQQTVDSPFGPMTQTKKLEYNEALLKNLAETTGGQYFHATDKDALQKIYASINQLEKSKIEVTTYNRFTDKYLPWLIAGLSVLLLEISLRYTVFRKFP</sequence>
<dbReference type="Gene3D" id="3.40.50.410">
    <property type="entry name" value="von Willebrand factor, type A domain"/>
    <property type="match status" value="1"/>
</dbReference>
<gene>
    <name evidence="7" type="ORF">FC093_01270</name>
</gene>